<dbReference type="EMBL" id="CAXLJM020000041">
    <property type="protein sequence ID" value="CAL8109679.1"/>
    <property type="molecule type" value="Genomic_DNA"/>
</dbReference>
<dbReference type="PANTHER" id="PTHR22957:SF333">
    <property type="entry name" value="TBC1 DOMAIN FAMILY MEMBER 25"/>
    <property type="match status" value="1"/>
</dbReference>
<accession>A0ABP1QP97</accession>
<keyword evidence="1" id="KW-0343">GTPase activation</keyword>
<organism evidence="4 5">
    <name type="scientific">Orchesella dallaii</name>
    <dbReference type="NCBI Taxonomy" id="48710"/>
    <lineage>
        <taxon>Eukaryota</taxon>
        <taxon>Metazoa</taxon>
        <taxon>Ecdysozoa</taxon>
        <taxon>Arthropoda</taxon>
        <taxon>Hexapoda</taxon>
        <taxon>Collembola</taxon>
        <taxon>Entomobryomorpha</taxon>
        <taxon>Entomobryoidea</taxon>
        <taxon>Orchesellidae</taxon>
        <taxon>Orchesellinae</taxon>
        <taxon>Orchesella</taxon>
    </lineage>
</organism>
<name>A0ABP1QP97_9HEXA</name>
<feature type="compositionally biased region" description="Polar residues" evidence="2">
    <location>
        <begin position="709"/>
        <end position="718"/>
    </location>
</feature>
<reference evidence="4 5" key="1">
    <citation type="submission" date="2024-08" db="EMBL/GenBank/DDBJ databases">
        <authorList>
            <person name="Cucini C."/>
            <person name="Frati F."/>
        </authorList>
    </citation>
    <scope>NUCLEOTIDE SEQUENCE [LARGE SCALE GENOMIC DNA]</scope>
</reference>
<dbReference type="PANTHER" id="PTHR22957">
    <property type="entry name" value="TBC1 DOMAIN FAMILY MEMBER GTPASE-ACTIVATING PROTEIN"/>
    <property type="match status" value="1"/>
</dbReference>
<evidence type="ECO:0000313" key="5">
    <source>
        <dbReference type="Proteomes" id="UP001642540"/>
    </source>
</evidence>
<comment type="caution">
    <text evidence="4">The sequence shown here is derived from an EMBL/GenBank/DDBJ whole genome shotgun (WGS) entry which is preliminary data.</text>
</comment>
<feature type="compositionally biased region" description="Polar residues" evidence="2">
    <location>
        <begin position="661"/>
        <end position="689"/>
    </location>
</feature>
<feature type="region of interest" description="Disordered" evidence="2">
    <location>
        <begin position="647"/>
        <end position="746"/>
    </location>
</feature>
<protein>
    <recommendedName>
        <fullName evidence="3">Rab-GAP TBC domain-containing protein</fullName>
    </recommendedName>
</protein>
<evidence type="ECO:0000256" key="1">
    <source>
        <dbReference type="ARBA" id="ARBA00022468"/>
    </source>
</evidence>
<gene>
    <name evidence="4" type="ORF">ODALV1_LOCUS13588</name>
</gene>
<sequence length="875" mass="97972">MSISSRSSSISHSQFSNYPYQQDAVRVIAQHCAGGQEQHRRFSVDPQLTSFDILKNLIGRAFDMKGDFAINYRAVDDYGGEAYLPMVSDWDLSAAFLSASDPDLQLVVEGKNIPLDVEDGSGDYEEEQWDMIKSDEMISSASPLTDSQDAKSQYSQKTDGNTSGFSSQSSLSMISRVSSAVSNNPQYPISFNAKLNTAGLFNAMEKLVQKAKNLYDDLSVVTSRPPLSDVEFRNYLDTGGTLCKPRELRFACYHGGIEPSLRKVVWKHLLNVYPDGLTGNQRMDYIRNKSKDYFDLRDVWKSAFQNGQINEEVLYVSNMVRKDVLRTDRHLKFFAGQDDNLNIASLFNILTTYALNHPTTGYCQGMSDLASPLLFIMGDEAQAYICFCSLMDRIKPNFSTDGLAMSLKFAHLAEGLAYYDQQFWLYLKSMGADDLLFCYRWLLLELKREFAFEDALKMMEVMWASLPYKPQDVPLYEVKFTHLNAHAMPIPIPSLTSSYSKVCAIRRSSTALNALDIRKRRYSHKKIKGNSTNLSLDENSLSSLSTSSAASVRSHRKPFYSLDESTELISSSEFLSTSPFEILSPEMSQDMPKPKMIKNLKEFWMIGRPKSFSSAADISPTTSFPTSTASSTYESIKNAYDTDLNGQVFLDDSGGSRSDEGTTPTEQCSLADSTKTYQDSSSISNIQSETTEKNLIPSEIPISNRDSELSTSTESASKISGDRMTATSLNPASSSSSSAIDNSRETSELNYSYRNNVNRCDVEGVSQGGESEHDSGHCLSESFENSVEPEFQTGATRQPAKMPNPETLGGGNPFLMFLCLTLLLQHRDHIMKNRMDYNETAMYFDKMIRKHNVSKVLAHARQMYSNYLKQNVSHA</sequence>
<feature type="region of interest" description="Disordered" evidence="2">
    <location>
        <begin position="141"/>
        <end position="168"/>
    </location>
</feature>
<dbReference type="InterPro" id="IPR035969">
    <property type="entry name" value="Rab-GAP_TBC_sf"/>
</dbReference>
<dbReference type="Proteomes" id="UP001642540">
    <property type="component" value="Unassembled WGS sequence"/>
</dbReference>
<dbReference type="InterPro" id="IPR000195">
    <property type="entry name" value="Rab-GAP-TBC_dom"/>
</dbReference>
<evidence type="ECO:0000313" key="4">
    <source>
        <dbReference type="EMBL" id="CAL8109679.1"/>
    </source>
</evidence>
<feature type="region of interest" description="Disordered" evidence="2">
    <location>
        <begin position="784"/>
        <end position="806"/>
    </location>
</feature>
<dbReference type="Gene3D" id="1.10.8.270">
    <property type="entry name" value="putative rabgap domain of human tbc1 domain family member 14 like domains"/>
    <property type="match status" value="1"/>
</dbReference>
<dbReference type="Gene3D" id="1.10.472.80">
    <property type="entry name" value="Ypt/Rab-GAP domain of gyp1p, domain 3"/>
    <property type="match status" value="2"/>
</dbReference>
<evidence type="ECO:0000259" key="3">
    <source>
        <dbReference type="PROSITE" id="PS50086"/>
    </source>
</evidence>
<dbReference type="SUPFAM" id="SSF47923">
    <property type="entry name" value="Ypt/Rab-GAP domain of gyp1p"/>
    <property type="match status" value="2"/>
</dbReference>
<dbReference type="SMART" id="SM00164">
    <property type="entry name" value="TBC"/>
    <property type="match status" value="1"/>
</dbReference>
<proteinExistence type="predicted"/>
<feature type="domain" description="Rab-GAP TBC" evidence="3">
    <location>
        <begin position="256"/>
        <end position="466"/>
    </location>
</feature>
<evidence type="ECO:0000256" key="2">
    <source>
        <dbReference type="SAM" id="MobiDB-lite"/>
    </source>
</evidence>
<keyword evidence="5" id="KW-1185">Reference proteome</keyword>
<dbReference type="Pfam" id="PF00566">
    <property type="entry name" value="RabGAP-TBC"/>
    <property type="match status" value="1"/>
</dbReference>
<dbReference type="PROSITE" id="PS50086">
    <property type="entry name" value="TBC_RABGAP"/>
    <property type="match status" value="1"/>
</dbReference>